<dbReference type="Proteomes" id="UP000789702">
    <property type="component" value="Unassembled WGS sequence"/>
</dbReference>
<evidence type="ECO:0000313" key="2">
    <source>
        <dbReference type="Proteomes" id="UP000789702"/>
    </source>
</evidence>
<dbReference type="EMBL" id="CAJVPU010036492">
    <property type="protein sequence ID" value="CAG8730258.1"/>
    <property type="molecule type" value="Genomic_DNA"/>
</dbReference>
<protein>
    <submittedName>
        <fullName evidence="1">11290_t:CDS:1</fullName>
    </submittedName>
</protein>
<evidence type="ECO:0000313" key="1">
    <source>
        <dbReference type="EMBL" id="CAG8730258.1"/>
    </source>
</evidence>
<proteinExistence type="predicted"/>
<accession>A0ACA9Q0J8</accession>
<reference evidence="1" key="1">
    <citation type="submission" date="2021-06" db="EMBL/GenBank/DDBJ databases">
        <authorList>
            <person name="Kallberg Y."/>
            <person name="Tangrot J."/>
            <person name="Rosling A."/>
        </authorList>
    </citation>
    <scope>NUCLEOTIDE SEQUENCE</scope>
    <source>
        <strain evidence="1">IL203A</strain>
    </source>
</reference>
<keyword evidence="2" id="KW-1185">Reference proteome</keyword>
<name>A0ACA9Q0J8_9GLOM</name>
<feature type="non-terminal residue" evidence="1">
    <location>
        <position position="400"/>
    </location>
</feature>
<feature type="non-terminal residue" evidence="1">
    <location>
        <position position="1"/>
    </location>
</feature>
<comment type="caution">
    <text evidence="1">The sequence shown here is derived from an EMBL/GenBank/DDBJ whole genome shotgun (WGS) entry which is preliminary data.</text>
</comment>
<organism evidence="1 2">
    <name type="scientific">Dentiscutata heterogama</name>
    <dbReference type="NCBI Taxonomy" id="1316150"/>
    <lineage>
        <taxon>Eukaryota</taxon>
        <taxon>Fungi</taxon>
        <taxon>Fungi incertae sedis</taxon>
        <taxon>Mucoromycota</taxon>
        <taxon>Glomeromycotina</taxon>
        <taxon>Glomeromycetes</taxon>
        <taxon>Diversisporales</taxon>
        <taxon>Gigasporaceae</taxon>
        <taxon>Dentiscutata</taxon>
    </lineage>
</organism>
<gene>
    <name evidence="1" type="ORF">DHETER_LOCUS13392</name>
</gene>
<sequence length="400" mass="46534">EEVEAFNLLSKAIFDDKVTNYITIICTNFPNFENYESCERDRKIFCEETGKFSEKLVHTEIIYVDNPPAKGRYLSISKGSREESRKKLLTHLKTCQKVYQPELLTKFSKMISEFNLIIDDTKKAIINVDDYLNNSNKYLNDFISERENIIELIKECKEMVKGHMKSRYTWKTIGHSVLFGGNALIITGILVPPVLVPGIIVSVTAWLSVTSSDSNAIIKENEIYQHFERFLANDKESRKALEDSLIKLKKAIGNFKEIYFRFESSECKKLNIDKKKFEVVKNVLDKILGESDVNMSLEVDNDISLEDDEETEHFFSNKVTKAAIEAFLKLVLPPMHLYCVFRDNNEVESRASLKDMRKTIENWRKDLKILKEKEQLLTTICEKTKWCKDEMVKLQNIEQK</sequence>